<gene>
    <name evidence="3" type="primary">recO</name>
    <name evidence="3" type="ORF">F4V45_03060</name>
</gene>
<name>A0A5M9QPI2_9HELI</name>
<reference evidence="3 4" key="1">
    <citation type="submission" date="2019-09" db="EMBL/GenBank/DDBJ databases">
        <title>Draft genome sequence of various Type strains from the CCUG.</title>
        <authorList>
            <person name="Pineiro-Iglesias B."/>
            <person name="Tunovic T."/>
            <person name="Unosson C."/>
            <person name="Inganas E."/>
            <person name="Ohlen M."/>
            <person name="Cardew S."/>
            <person name="Jensie-Markopoulos S."/>
            <person name="Salva-Serra F."/>
            <person name="Jaen-Luchoro D."/>
            <person name="Karlsson R."/>
            <person name="Svensson-Stadler L."/>
            <person name="Chun J."/>
            <person name="Moore E."/>
        </authorList>
    </citation>
    <scope>NUCLEOTIDE SEQUENCE [LARGE SCALE GENOMIC DNA]</scope>
    <source>
        <strain evidence="3 4">CCUG 32756T</strain>
    </source>
</reference>
<dbReference type="NCBIfam" id="NF010483">
    <property type="entry name" value="PRK13908.1"/>
    <property type="match status" value="1"/>
</dbReference>
<sequence length="261" mass="29705">MQGYILCAQKQKNEDVIVRILTQTHIATLYRFYGARHPIVHIGRKIDFTKEHNGTFMPKLRNVMHLGFAWERDVTRLYVWQHFIELLHQHLRDISSLEEQYFSILDSSAKRLASQNPKRVVLEAYAQILHLEGRVPPLSHCVICDEPLESEPNHSALESLELGYLSSDALSTSLQALQELRSATQEHTKHTPSPKPAPIPHAPITHKPIAVLRGFLSAHPLCANAQILPHSKLESYLHSASTIELDDEEIQRAYQVLLLGM</sequence>
<dbReference type="EMBL" id="VXKE01000008">
    <property type="protein sequence ID" value="KAA8710308.1"/>
    <property type="molecule type" value="Genomic_DNA"/>
</dbReference>
<comment type="caution">
    <text evidence="3">The sequence shown here is derived from an EMBL/GenBank/DDBJ whole genome shotgun (WGS) entry which is preliminary data.</text>
</comment>
<dbReference type="RefSeq" id="WP_150337009.1">
    <property type="nucleotide sequence ID" value="NZ_VXKE01000008.1"/>
</dbReference>
<dbReference type="Proteomes" id="UP000323707">
    <property type="component" value="Unassembled WGS sequence"/>
</dbReference>
<dbReference type="SUPFAM" id="SSF57863">
    <property type="entry name" value="ArfGap/RecO-like zinc finger"/>
    <property type="match status" value="1"/>
</dbReference>
<organism evidence="3 4">
    <name type="scientific">Helicobacter canis</name>
    <dbReference type="NCBI Taxonomy" id="29419"/>
    <lineage>
        <taxon>Bacteria</taxon>
        <taxon>Pseudomonadati</taxon>
        <taxon>Campylobacterota</taxon>
        <taxon>Epsilonproteobacteria</taxon>
        <taxon>Campylobacterales</taxon>
        <taxon>Helicobacteraceae</taxon>
        <taxon>Helicobacter</taxon>
    </lineage>
</organism>
<protein>
    <submittedName>
        <fullName evidence="3">Recombination protein RecO</fullName>
    </submittedName>
</protein>
<feature type="region of interest" description="Disordered" evidence="1">
    <location>
        <begin position="182"/>
        <end position="203"/>
    </location>
</feature>
<feature type="domain" description="DNA replication/recombination mediator RecO N-terminal" evidence="2">
    <location>
        <begin position="1"/>
        <end position="71"/>
    </location>
</feature>
<dbReference type="InterPro" id="IPR037278">
    <property type="entry name" value="ARFGAP/RecO"/>
</dbReference>
<evidence type="ECO:0000259" key="2">
    <source>
        <dbReference type="Pfam" id="PF13114"/>
    </source>
</evidence>
<dbReference type="InterPro" id="IPR042242">
    <property type="entry name" value="RecO_C"/>
</dbReference>
<evidence type="ECO:0000313" key="3">
    <source>
        <dbReference type="EMBL" id="KAA8710308.1"/>
    </source>
</evidence>
<evidence type="ECO:0000313" key="4">
    <source>
        <dbReference type="Proteomes" id="UP000323707"/>
    </source>
</evidence>
<dbReference type="InterPro" id="IPR022572">
    <property type="entry name" value="DNA_rep/recomb_RecO_N"/>
</dbReference>
<dbReference type="Gene3D" id="1.20.1440.120">
    <property type="entry name" value="Recombination protein O, C-terminal domain"/>
    <property type="match status" value="1"/>
</dbReference>
<dbReference type="AlphaFoldDB" id="A0A5M9QPI2"/>
<accession>A0A5M9QPI2</accession>
<proteinExistence type="predicted"/>
<evidence type="ECO:0000256" key="1">
    <source>
        <dbReference type="SAM" id="MobiDB-lite"/>
    </source>
</evidence>
<dbReference type="Pfam" id="PF13114">
    <property type="entry name" value="RecO_N_2"/>
    <property type="match status" value="1"/>
</dbReference>
<dbReference type="Gene3D" id="6.20.220.20">
    <property type="entry name" value="Recombination protein O, zinc-binding domain"/>
    <property type="match status" value="1"/>
</dbReference>